<sequence>MFPRGASEAAGSPEPTPVNAYNALQITGLVLLVAIALTARLSSTINHSTAWCNLIISLIFYAASCFLIMGKQYGPEPPFGLSKNACFYKLFFRVLCYRSDS</sequence>
<organism evidence="2 3">
    <name type="scientific">Pleurotus eryngii</name>
    <name type="common">Boletus of the steppes</name>
    <dbReference type="NCBI Taxonomy" id="5323"/>
    <lineage>
        <taxon>Eukaryota</taxon>
        <taxon>Fungi</taxon>
        <taxon>Dikarya</taxon>
        <taxon>Basidiomycota</taxon>
        <taxon>Agaricomycotina</taxon>
        <taxon>Agaricomycetes</taxon>
        <taxon>Agaricomycetidae</taxon>
        <taxon>Agaricales</taxon>
        <taxon>Pleurotineae</taxon>
        <taxon>Pleurotaceae</taxon>
        <taxon>Pleurotus</taxon>
    </lineage>
</organism>
<evidence type="ECO:0000256" key="1">
    <source>
        <dbReference type="SAM" id="Phobius"/>
    </source>
</evidence>
<dbReference type="EMBL" id="MU154651">
    <property type="protein sequence ID" value="KAF9490054.1"/>
    <property type="molecule type" value="Genomic_DNA"/>
</dbReference>
<name>A0A9P5ZLM4_PLEER</name>
<feature type="transmembrane region" description="Helical" evidence="1">
    <location>
        <begin position="51"/>
        <end position="69"/>
    </location>
</feature>
<keyword evidence="1" id="KW-0472">Membrane</keyword>
<proteinExistence type="predicted"/>
<evidence type="ECO:0000313" key="3">
    <source>
        <dbReference type="Proteomes" id="UP000807025"/>
    </source>
</evidence>
<keyword evidence="1" id="KW-0812">Transmembrane</keyword>
<accession>A0A9P5ZLM4</accession>
<gene>
    <name evidence="2" type="ORF">BDN71DRAFT_240083</name>
</gene>
<protein>
    <submittedName>
        <fullName evidence="2">Uncharacterized protein</fullName>
    </submittedName>
</protein>
<reference evidence="2" key="1">
    <citation type="submission" date="2020-11" db="EMBL/GenBank/DDBJ databases">
        <authorList>
            <consortium name="DOE Joint Genome Institute"/>
            <person name="Ahrendt S."/>
            <person name="Riley R."/>
            <person name="Andreopoulos W."/>
            <person name="Labutti K."/>
            <person name="Pangilinan J."/>
            <person name="Ruiz-Duenas F.J."/>
            <person name="Barrasa J.M."/>
            <person name="Sanchez-Garcia M."/>
            <person name="Camarero S."/>
            <person name="Miyauchi S."/>
            <person name="Serrano A."/>
            <person name="Linde D."/>
            <person name="Babiker R."/>
            <person name="Drula E."/>
            <person name="Ayuso-Fernandez I."/>
            <person name="Pacheco R."/>
            <person name="Padilla G."/>
            <person name="Ferreira P."/>
            <person name="Barriuso J."/>
            <person name="Kellner H."/>
            <person name="Castanera R."/>
            <person name="Alfaro M."/>
            <person name="Ramirez L."/>
            <person name="Pisabarro A.G."/>
            <person name="Kuo A."/>
            <person name="Tritt A."/>
            <person name="Lipzen A."/>
            <person name="He G."/>
            <person name="Yan M."/>
            <person name="Ng V."/>
            <person name="Cullen D."/>
            <person name="Martin F."/>
            <person name="Rosso M.-N."/>
            <person name="Henrissat B."/>
            <person name="Hibbett D."/>
            <person name="Martinez A.T."/>
            <person name="Grigoriev I.V."/>
        </authorList>
    </citation>
    <scope>NUCLEOTIDE SEQUENCE</scope>
    <source>
        <strain evidence="2">ATCC 90797</strain>
    </source>
</reference>
<dbReference type="Proteomes" id="UP000807025">
    <property type="component" value="Unassembled WGS sequence"/>
</dbReference>
<keyword evidence="1" id="KW-1133">Transmembrane helix</keyword>
<feature type="transmembrane region" description="Helical" evidence="1">
    <location>
        <begin position="20"/>
        <end position="39"/>
    </location>
</feature>
<dbReference type="OrthoDB" id="2896404at2759"/>
<evidence type="ECO:0000313" key="2">
    <source>
        <dbReference type="EMBL" id="KAF9490054.1"/>
    </source>
</evidence>
<keyword evidence="3" id="KW-1185">Reference proteome</keyword>
<comment type="caution">
    <text evidence="2">The sequence shown here is derived from an EMBL/GenBank/DDBJ whole genome shotgun (WGS) entry which is preliminary data.</text>
</comment>
<dbReference type="AlphaFoldDB" id="A0A9P5ZLM4"/>